<dbReference type="AlphaFoldDB" id="A0AA38UHP5"/>
<name>A0AA38UHP5_9AGAR</name>
<dbReference type="Proteomes" id="UP001163846">
    <property type="component" value="Unassembled WGS sequence"/>
</dbReference>
<evidence type="ECO:0000256" key="1">
    <source>
        <dbReference type="SAM" id="MobiDB-lite"/>
    </source>
</evidence>
<feature type="region of interest" description="Disordered" evidence="1">
    <location>
        <begin position="150"/>
        <end position="294"/>
    </location>
</feature>
<feature type="compositionally biased region" description="Polar residues" evidence="1">
    <location>
        <begin position="274"/>
        <end position="286"/>
    </location>
</feature>
<protein>
    <submittedName>
        <fullName evidence="2">Uncharacterized protein</fullName>
    </submittedName>
</protein>
<feature type="compositionally biased region" description="Basic and acidic residues" evidence="1">
    <location>
        <begin position="405"/>
        <end position="424"/>
    </location>
</feature>
<comment type="caution">
    <text evidence="2">The sequence shown here is derived from an EMBL/GenBank/DDBJ whole genome shotgun (WGS) entry which is preliminary data.</text>
</comment>
<accession>A0AA38UHP5</accession>
<feature type="compositionally biased region" description="Polar residues" evidence="1">
    <location>
        <begin position="473"/>
        <end position="486"/>
    </location>
</feature>
<gene>
    <name evidence="2" type="ORF">F5878DRAFT_443636</name>
</gene>
<proteinExistence type="predicted"/>
<sequence>MSSGECTLIASDSELIVDDELEAMSALNIVGLHRAPLGVTEDTKDTKALPPLPSSDHGLRHDCATDITLQGVNASFTGETTHLQSENASENHQLNHLEENTIRNESNDNSDALPSALLNVSIKTYADATNIANLYPELAPTVLTMPLPRKSISLPEPPRKELSAQMISAHSSQMTGPGHSSDKPNWAVASDTPTDSVSYDICMEKSSRTRATRSNKNLPPSLSRKKGAASAQSSKNSPTEPTFRSNAHGYYNAKNEHGHTTHEAPDSPFYMRSIPSSAVGSHQQSNFRDKPLPPQPIPSYVQPTFDPTAVTYDVVDRVQPRLVAPAWAPFDTNVFSMIGSGSHASENQPPFHEEVWLNLNAGKAEKEIEQTSGFEDDGWRGSLPASAYGGRSERRHPGLGRGRRDRGASKHEKVPYNQWHDGDQQRPPSDPFAGDYSGDYDEWTGSLPASAYGAMPSSRRSASKRKGRGAGSHFTNQARGQNNFRSQRSDFDSRVHGSNPFLDTDSGAPEATFNLNRDHSSCNNRGKPSILGPFEDAGAPKQDANAGPVRSYAGVPRDVPGSQSVPHPPIHVKQHGDENTTSDAAMDTTFWQNILDAWNTDLPKTQLENEEHVTQHWQEPVVPSRRPCDAPSSSSSAPIDVDVGNQLLDNDAGIYSPDPSSFIGPEAQDNEQRRIPDRTRVEAQVAGVIAATQKYLSSAPTSNTLDREIPLSNEEFVGHEARARVADAVKGSSSRNTTSSPSVNNYSVFLPRSQGGRNLIRTPPEEVPSGWHQERSASSSASSTRGRPTPEATNLRVPPSAKCGAPPSDGDMYFAEDRLGYVMRGHTASNLLQDVHQRINTDMVSINGKMGVGEAMEKGGDSMMKTTVATDVSEFEKENTTADIAAM</sequence>
<feature type="region of interest" description="Disordered" evidence="1">
    <location>
        <begin position="610"/>
        <end position="676"/>
    </location>
</feature>
<organism evidence="2 3">
    <name type="scientific">Lentinula raphanica</name>
    <dbReference type="NCBI Taxonomy" id="153919"/>
    <lineage>
        <taxon>Eukaryota</taxon>
        <taxon>Fungi</taxon>
        <taxon>Dikarya</taxon>
        <taxon>Basidiomycota</taxon>
        <taxon>Agaricomycotina</taxon>
        <taxon>Agaricomycetes</taxon>
        <taxon>Agaricomycetidae</taxon>
        <taxon>Agaricales</taxon>
        <taxon>Marasmiineae</taxon>
        <taxon>Omphalotaceae</taxon>
        <taxon>Lentinula</taxon>
    </lineage>
</organism>
<feature type="region of interest" description="Disordered" evidence="1">
    <location>
        <begin position="727"/>
        <end position="808"/>
    </location>
</feature>
<feature type="region of interest" description="Disordered" evidence="1">
    <location>
        <begin position="370"/>
        <end position="581"/>
    </location>
</feature>
<evidence type="ECO:0000313" key="2">
    <source>
        <dbReference type="EMBL" id="KAJ3841814.1"/>
    </source>
</evidence>
<feature type="compositionally biased region" description="Low complexity" evidence="1">
    <location>
        <begin position="732"/>
        <end position="745"/>
    </location>
</feature>
<feature type="compositionally biased region" description="Polar residues" evidence="1">
    <location>
        <begin position="230"/>
        <end position="245"/>
    </location>
</feature>
<feature type="compositionally biased region" description="Basic and acidic residues" evidence="1">
    <location>
        <begin position="254"/>
        <end position="265"/>
    </location>
</feature>
<feature type="compositionally biased region" description="Polar residues" evidence="1">
    <location>
        <begin position="165"/>
        <end position="175"/>
    </location>
</feature>
<keyword evidence="3" id="KW-1185">Reference proteome</keyword>
<evidence type="ECO:0000313" key="3">
    <source>
        <dbReference type="Proteomes" id="UP001163846"/>
    </source>
</evidence>
<feature type="compositionally biased region" description="Low complexity" evidence="1">
    <location>
        <begin position="623"/>
        <end position="638"/>
    </location>
</feature>
<dbReference type="EMBL" id="MU806027">
    <property type="protein sequence ID" value="KAJ3841814.1"/>
    <property type="molecule type" value="Genomic_DNA"/>
</dbReference>
<reference evidence="2" key="1">
    <citation type="submission" date="2022-08" db="EMBL/GenBank/DDBJ databases">
        <authorList>
            <consortium name="DOE Joint Genome Institute"/>
            <person name="Min B."/>
            <person name="Riley R."/>
            <person name="Sierra-Patev S."/>
            <person name="Naranjo-Ortiz M."/>
            <person name="Looney B."/>
            <person name="Konkel Z."/>
            <person name="Slot J.C."/>
            <person name="Sakamoto Y."/>
            <person name="Steenwyk J.L."/>
            <person name="Rokas A."/>
            <person name="Carro J."/>
            <person name="Camarero S."/>
            <person name="Ferreira P."/>
            <person name="Molpeceres G."/>
            <person name="Ruiz-Duenas F.J."/>
            <person name="Serrano A."/>
            <person name="Henrissat B."/>
            <person name="Drula E."/>
            <person name="Hughes K.W."/>
            <person name="Mata J.L."/>
            <person name="Ishikawa N.K."/>
            <person name="Vargas-Isla R."/>
            <person name="Ushijima S."/>
            <person name="Smith C.A."/>
            <person name="Ahrendt S."/>
            <person name="Andreopoulos W."/>
            <person name="He G."/>
            <person name="Labutti K."/>
            <person name="Lipzen A."/>
            <person name="Ng V."/>
            <person name="Sandor L."/>
            <person name="Barry K."/>
            <person name="Martinez A.T."/>
            <person name="Xiao Y."/>
            <person name="Gibbons J.G."/>
            <person name="Terashima K."/>
            <person name="Hibbett D.S."/>
            <person name="Grigoriev I.V."/>
        </authorList>
    </citation>
    <scope>NUCLEOTIDE SEQUENCE</scope>
    <source>
        <strain evidence="2">TFB9207</strain>
    </source>
</reference>